<dbReference type="Proteomes" id="UP000287609">
    <property type="component" value="Unassembled WGS sequence"/>
</dbReference>
<proteinExistence type="inferred from homology"/>
<dbReference type="EMBL" id="QXGM01000001">
    <property type="protein sequence ID" value="RSX55733.1"/>
    <property type="molecule type" value="Genomic_DNA"/>
</dbReference>
<evidence type="ECO:0000313" key="4">
    <source>
        <dbReference type="EMBL" id="RSX55733.1"/>
    </source>
</evidence>
<dbReference type="InterPro" id="IPR036291">
    <property type="entry name" value="NAD(P)-bd_dom_sf"/>
</dbReference>
<dbReference type="Gene3D" id="1.10.3660.10">
    <property type="entry name" value="6-phosphogluconate dehydrogenase C-terminal like domain"/>
    <property type="match status" value="1"/>
</dbReference>
<organism evidence="4 5">
    <name type="scientific">Bifidobacterium dolichotidis</name>
    <dbReference type="NCBI Taxonomy" id="2306976"/>
    <lineage>
        <taxon>Bacteria</taxon>
        <taxon>Bacillati</taxon>
        <taxon>Actinomycetota</taxon>
        <taxon>Actinomycetes</taxon>
        <taxon>Bifidobacteriales</taxon>
        <taxon>Bifidobacteriaceae</taxon>
        <taxon>Bifidobacterium</taxon>
    </lineage>
</organism>
<keyword evidence="5" id="KW-1185">Reference proteome</keyword>
<dbReference type="InterPro" id="IPR050812">
    <property type="entry name" value="Preph/Arog_dehydrog"/>
</dbReference>
<dbReference type="PANTHER" id="PTHR21363">
    <property type="entry name" value="PREPHENATE DEHYDROGENASE"/>
    <property type="match status" value="1"/>
</dbReference>
<dbReference type="OrthoDB" id="9802008at2"/>
<dbReference type="Pfam" id="PF02153">
    <property type="entry name" value="PDH_N"/>
    <property type="match status" value="1"/>
</dbReference>
<dbReference type="GO" id="GO:0004665">
    <property type="term" value="F:prephenate dehydrogenase (NADP+) activity"/>
    <property type="evidence" value="ECO:0007669"/>
    <property type="project" value="InterPro"/>
</dbReference>
<dbReference type="GO" id="GO:0006571">
    <property type="term" value="P:tyrosine biosynthetic process"/>
    <property type="evidence" value="ECO:0007669"/>
    <property type="project" value="InterPro"/>
</dbReference>
<dbReference type="InterPro" id="IPR003099">
    <property type="entry name" value="Prephen_DH"/>
</dbReference>
<comment type="caution">
    <text evidence="4">The sequence shown here is derived from an EMBL/GenBank/DDBJ whole genome shotgun (WGS) entry which is preliminary data.</text>
</comment>
<dbReference type="GO" id="GO:0008977">
    <property type="term" value="F:prephenate dehydrogenase (NAD+) activity"/>
    <property type="evidence" value="ECO:0007669"/>
    <property type="project" value="InterPro"/>
</dbReference>
<comment type="similarity">
    <text evidence="1">Belongs to the prephenate/arogenate dehydrogenase family.</text>
</comment>
<keyword evidence="2" id="KW-0560">Oxidoreductase</keyword>
<dbReference type="PROSITE" id="PS51176">
    <property type="entry name" value="PDH_ADH"/>
    <property type="match status" value="1"/>
</dbReference>
<dbReference type="SUPFAM" id="SSF48179">
    <property type="entry name" value="6-phosphogluconate dehydrogenase C-terminal domain-like"/>
    <property type="match status" value="1"/>
</dbReference>
<dbReference type="RefSeq" id="WP_125962932.1">
    <property type="nucleotide sequence ID" value="NZ_QXGM01000001.1"/>
</dbReference>
<protein>
    <submittedName>
        <fullName evidence="4">Prephenate dehydrogenase</fullName>
    </submittedName>
</protein>
<evidence type="ECO:0000256" key="2">
    <source>
        <dbReference type="ARBA" id="ARBA00023002"/>
    </source>
</evidence>
<dbReference type="AlphaFoldDB" id="A0A430FS99"/>
<dbReference type="InterPro" id="IPR046826">
    <property type="entry name" value="PDH_N"/>
</dbReference>
<dbReference type="InterPro" id="IPR046825">
    <property type="entry name" value="PDH_C"/>
</dbReference>
<evidence type="ECO:0000313" key="5">
    <source>
        <dbReference type="Proteomes" id="UP000287609"/>
    </source>
</evidence>
<gene>
    <name evidence="4" type="ORF">D2E26_0296</name>
</gene>
<dbReference type="GO" id="GO:0070403">
    <property type="term" value="F:NAD+ binding"/>
    <property type="evidence" value="ECO:0007669"/>
    <property type="project" value="InterPro"/>
</dbReference>
<reference evidence="4 5" key="1">
    <citation type="submission" date="2018-09" db="EMBL/GenBank/DDBJ databases">
        <title>Characterization of the phylogenetic diversity of five novel species belonging to the genus Bifidobacterium.</title>
        <authorList>
            <person name="Lugli G.A."/>
            <person name="Duranti S."/>
            <person name="Milani C."/>
        </authorList>
    </citation>
    <scope>NUCLEOTIDE SEQUENCE [LARGE SCALE GENOMIC DNA]</scope>
    <source>
        <strain evidence="4 5">2036B</strain>
    </source>
</reference>
<feature type="domain" description="Prephenate/arogenate dehydrogenase" evidence="3">
    <location>
        <begin position="25"/>
        <end position="319"/>
    </location>
</feature>
<dbReference type="PANTHER" id="PTHR21363:SF0">
    <property type="entry name" value="PREPHENATE DEHYDROGENASE [NADP(+)]"/>
    <property type="match status" value="1"/>
</dbReference>
<dbReference type="InterPro" id="IPR008927">
    <property type="entry name" value="6-PGluconate_DH-like_C_sf"/>
</dbReference>
<evidence type="ECO:0000256" key="1">
    <source>
        <dbReference type="ARBA" id="ARBA00007964"/>
    </source>
</evidence>
<sequence>MHHESVNEWEQESKASAEDGLAAPARVGIVGLGLIGGSLALRLNSEGCEVLAWNPRQHPYEHAREVGIQCFDELSELAQAKPDVLVLCNPLAAMPEVLDVLKTSLDMEHTTLTDVGSVKGIVRDQVKKAGLESCYVGAHPMCGNELSGWKAANEHLFHNALWAVTFCDHTDYRRVMAVASMITRASHNRLIILDDKTHDRAAALISHMPHVAATALINMLVDSSDRNIAAALSAGSWRDMTRVALTDPNRTKAMVEENSGDVAYLLRQYAERLMSISYALDAHVASGTNRTEADREIDQFFSDGDEYRAYKAAQKRKQQNGEQTEVTFDTLHIDPENWRQDMLESAKRGEHIVRFTSAYRAIIENGAISQH</sequence>
<accession>A0A430FS99</accession>
<name>A0A430FS99_9BIFI</name>
<dbReference type="SUPFAM" id="SSF51735">
    <property type="entry name" value="NAD(P)-binding Rossmann-fold domains"/>
    <property type="match status" value="1"/>
</dbReference>
<evidence type="ECO:0000259" key="3">
    <source>
        <dbReference type="PROSITE" id="PS51176"/>
    </source>
</evidence>
<dbReference type="Pfam" id="PF20463">
    <property type="entry name" value="PDH_C"/>
    <property type="match status" value="1"/>
</dbReference>
<dbReference type="Gene3D" id="3.40.50.720">
    <property type="entry name" value="NAD(P)-binding Rossmann-like Domain"/>
    <property type="match status" value="1"/>
</dbReference>